<name>A0A2G8RMV0_9APHY</name>
<gene>
    <name evidence="2" type="ORF">GSI_15539</name>
</gene>
<dbReference type="AlphaFoldDB" id="A0A2G8RMV0"/>
<organism evidence="2 3">
    <name type="scientific">Ganoderma sinense ZZ0214-1</name>
    <dbReference type="NCBI Taxonomy" id="1077348"/>
    <lineage>
        <taxon>Eukaryota</taxon>
        <taxon>Fungi</taxon>
        <taxon>Dikarya</taxon>
        <taxon>Basidiomycota</taxon>
        <taxon>Agaricomycotina</taxon>
        <taxon>Agaricomycetes</taxon>
        <taxon>Polyporales</taxon>
        <taxon>Polyporaceae</taxon>
        <taxon>Ganoderma</taxon>
    </lineage>
</organism>
<feature type="region of interest" description="Disordered" evidence="1">
    <location>
        <begin position="1"/>
        <end position="25"/>
    </location>
</feature>
<feature type="compositionally biased region" description="Basic residues" evidence="1">
    <location>
        <begin position="1"/>
        <end position="11"/>
    </location>
</feature>
<dbReference type="Proteomes" id="UP000230002">
    <property type="component" value="Unassembled WGS sequence"/>
</dbReference>
<sequence length="103" mass="11478">MPASMRRRQHYSHASSRAPRTRAPAAVRAARSRNIGSIRPQVCIRRLVPCEEGRLRIVDACAASSQDALHAPLPEVSEPTRRRPISALPAGDVADKHRRARWI</sequence>
<accession>A0A2G8RMV0</accession>
<comment type="caution">
    <text evidence="2">The sequence shown here is derived from an EMBL/GenBank/DDBJ whole genome shotgun (WGS) entry which is preliminary data.</text>
</comment>
<evidence type="ECO:0000313" key="3">
    <source>
        <dbReference type="Proteomes" id="UP000230002"/>
    </source>
</evidence>
<reference evidence="2 3" key="1">
    <citation type="journal article" date="2015" name="Sci. Rep.">
        <title>Chromosome-level genome map provides insights into diverse defense mechanisms in the medicinal fungus Ganoderma sinense.</title>
        <authorList>
            <person name="Zhu Y."/>
            <person name="Xu J."/>
            <person name="Sun C."/>
            <person name="Zhou S."/>
            <person name="Xu H."/>
            <person name="Nelson D.R."/>
            <person name="Qian J."/>
            <person name="Song J."/>
            <person name="Luo H."/>
            <person name="Xiang L."/>
            <person name="Li Y."/>
            <person name="Xu Z."/>
            <person name="Ji A."/>
            <person name="Wang L."/>
            <person name="Lu S."/>
            <person name="Hayward A."/>
            <person name="Sun W."/>
            <person name="Li X."/>
            <person name="Schwartz D.C."/>
            <person name="Wang Y."/>
            <person name="Chen S."/>
        </authorList>
    </citation>
    <scope>NUCLEOTIDE SEQUENCE [LARGE SCALE GENOMIC DNA]</scope>
    <source>
        <strain evidence="2 3">ZZ0214-1</strain>
    </source>
</reference>
<dbReference type="EMBL" id="AYKW01000069">
    <property type="protein sequence ID" value="PIL22844.1"/>
    <property type="molecule type" value="Genomic_DNA"/>
</dbReference>
<evidence type="ECO:0000313" key="2">
    <source>
        <dbReference type="EMBL" id="PIL22844.1"/>
    </source>
</evidence>
<feature type="compositionally biased region" description="Low complexity" evidence="1">
    <location>
        <begin position="14"/>
        <end position="25"/>
    </location>
</feature>
<keyword evidence="3" id="KW-1185">Reference proteome</keyword>
<proteinExistence type="predicted"/>
<protein>
    <submittedName>
        <fullName evidence="2">Uncharacterized protein</fullName>
    </submittedName>
</protein>
<evidence type="ECO:0000256" key="1">
    <source>
        <dbReference type="SAM" id="MobiDB-lite"/>
    </source>
</evidence>
<feature type="region of interest" description="Disordered" evidence="1">
    <location>
        <begin position="74"/>
        <end position="103"/>
    </location>
</feature>